<evidence type="ECO:0000256" key="7">
    <source>
        <dbReference type="ARBA" id="ARBA00033999"/>
    </source>
</evidence>
<dbReference type="EMBL" id="LMAR01000031">
    <property type="protein sequence ID" value="KQK31022.1"/>
    <property type="molecule type" value="Genomic_DNA"/>
</dbReference>
<dbReference type="InterPro" id="IPR005101">
    <property type="entry name" value="Cryptochr/Photolyase_FAD-bd"/>
</dbReference>
<dbReference type="FunFam" id="1.10.579.10:FF:000003">
    <property type="entry name" value="Deoxyribodipyrimidine photo-lyase"/>
    <property type="match status" value="1"/>
</dbReference>
<feature type="site" description="Electron transfer via tryptophanyl radical" evidence="9">
    <location>
        <position position="324"/>
    </location>
</feature>
<evidence type="ECO:0000256" key="6">
    <source>
        <dbReference type="ARBA" id="ARBA00022991"/>
    </source>
</evidence>
<evidence type="ECO:0000256" key="2">
    <source>
        <dbReference type="ARBA" id="ARBA00013149"/>
    </source>
</evidence>
<dbReference type="Proteomes" id="UP000051562">
    <property type="component" value="Unassembled WGS sequence"/>
</dbReference>
<accession>A0A0Q3PMK5</accession>
<evidence type="ECO:0000256" key="1">
    <source>
        <dbReference type="ARBA" id="ARBA00001932"/>
    </source>
</evidence>
<dbReference type="GO" id="GO:0003904">
    <property type="term" value="F:deoxyribodipyrimidine photo-lyase activity"/>
    <property type="evidence" value="ECO:0007669"/>
    <property type="project" value="UniProtKB-EC"/>
</dbReference>
<feature type="site" description="Electron transfer via tryptophanyl radical" evidence="9">
    <location>
        <position position="400"/>
    </location>
</feature>
<dbReference type="PROSITE" id="PS51645">
    <property type="entry name" value="PHR_CRY_ALPHA_BETA"/>
    <property type="match status" value="1"/>
</dbReference>
<dbReference type="PROSITE" id="PS00691">
    <property type="entry name" value="DNA_PHOTOLYASES_1_2"/>
    <property type="match status" value="1"/>
</dbReference>
<feature type="binding site" evidence="8">
    <location>
        <begin position="390"/>
        <end position="392"/>
    </location>
    <ligand>
        <name>FAD</name>
        <dbReference type="ChEBI" id="CHEBI:57692"/>
    </ligand>
</feature>
<dbReference type="SUPFAM" id="SSF48173">
    <property type="entry name" value="Cryptochrome/photolyase FAD-binding domain"/>
    <property type="match status" value="1"/>
</dbReference>
<proteinExistence type="inferred from homology"/>
<keyword evidence="13" id="KW-1185">Reference proteome</keyword>
<feature type="binding site" evidence="8">
    <location>
        <position position="239"/>
    </location>
    <ligand>
        <name>FAD</name>
        <dbReference type="ChEBI" id="CHEBI:57692"/>
    </ligand>
</feature>
<reference evidence="12 13" key="1">
    <citation type="submission" date="2015-10" db="EMBL/GenBank/DDBJ databases">
        <title>Draft genome of Bosea thiooxidans.</title>
        <authorList>
            <person name="Wang X."/>
        </authorList>
    </citation>
    <scope>NUCLEOTIDE SEQUENCE [LARGE SCALE GENOMIC DNA]</scope>
    <source>
        <strain evidence="12 13">CGMCC 9174</strain>
    </source>
</reference>
<name>A0A0Q3PMK5_9HYPH</name>
<evidence type="ECO:0000256" key="10">
    <source>
        <dbReference type="RuleBase" id="RU004182"/>
    </source>
</evidence>
<gene>
    <name evidence="12" type="ORF">ARD30_11310</name>
</gene>
<dbReference type="PANTHER" id="PTHR11455">
    <property type="entry name" value="CRYPTOCHROME"/>
    <property type="match status" value="1"/>
</dbReference>
<sequence length="483" mass="55011">MASSANLHPAEAPVIVWFRDDLRLCDNPALTAAAQSGRKIRCVFVYDEESDGLRPLGAAAKWWLHGALENLDKDLRQRGTRLSIYRGRASELIPRLATLCRAAIVYWNDRYGEAERRVDSAVQLLLEQRRIDALTFNGSLLYDPAAIKTKSGEPFRTFSAFWRAVYQAGDPAQPQAAPVALQDFGDWGDNSPRAVELSELCLEPRGPDWSGGLRSNWKPGETGAQMQLKQFLDNHFDTYAECRDFPDRQTTSHLSPYLRFGNISPRQIWHAAESKNSESDVKSYRNLEKFQSELGWREFSYYLLYHNPTLAARNLQSKFDRMPWREDPISLRAWQIGKTGYPLVDAGMRQLWTTGWMHNRVRMVVASFLVKHLLIDWRQGEAWFWDTLVDADQANNAASWQWVAGSGADAAPYFRIFNPTLQGEKFDCGGHYAKAWLPELSGLPPQDVHRPWQASSGVEGYPTRIVDHDFARRRALDAFEALG</sequence>
<evidence type="ECO:0000313" key="13">
    <source>
        <dbReference type="Proteomes" id="UP000051562"/>
    </source>
</evidence>
<evidence type="ECO:0000256" key="8">
    <source>
        <dbReference type="PIRSR" id="PIRSR602081-1"/>
    </source>
</evidence>
<dbReference type="Gene3D" id="3.40.50.620">
    <property type="entry name" value="HUPs"/>
    <property type="match status" value="1"/>
</dbReference>
<dbReference type="PROSITE" id="PS00394">
    <property type="entry name" value="DNA_PHOTOLYASES_1_1"/>
    <property type="match status" value="1"/>
</dbReference>
<dbReference type="EC" id="4.1.99.3" evidence="2"/>
<comment type="similarity">
    <text evidence="10">Belongs to the DNA photolyase family.</text>
</comment>
<dbReference type="InterPro" id="IPR002081">
    <property type="entry name" value="Cryptochrome/DNA_photolyase_1"/>
</dbReference>
<comment type="cofactor">
    <cofactor evidence="1">
        <name>(6R)-5,10-methylene-5,6,7,8-tetrahydrofolate</name>
        <dbReference type="ChEBI" id="CHEBI:15636"/>
    </cofactor>
</comment>
<keyword evidence="4 8" id="KW-0285">Flavoprotein</keyword>
<keyword evidence="12" id="KW-0456">Lyase</keyword>
<dbReference type="GO" id="GO:0000719">
    <property type="term" value="P:photoreactive repair"/>
    <property type="evidence" value="ECO:0007669"/>
    <property type="project" value="UniProtKB-ARBA"/>
</dbReference>
<organism evidence="12 13">
    <name type="scientific">Bosea thiooxidans</name>
    <dbReference type="NCBI Taxonomy" id="53254"/>
    <lineage>
        <taxon>Bacteria</taxon>
        <taxon>Pseudomonadati</taxon>
        <taxon>Pseudomonadota</taxon>
        <taxon>Alphaproteobacteria</taxon>
        <taxon>Hyphomicrobiales</taxon>
        <taxon>Boseaceae</taxon>
        <taxon>Bosea</taxon>
    </lineage>
</organism>
<dbReference type="Pfam" id="PF03441">
    <property type="entry name" value="FAD_binding_7"/>
    <property type="match status" value="1"/>
</dbReference>
<protein>
    <recommendedName>
        <fullName evidence="3">Deoxyribodipyrimidine photo-lyase</fullName>
        <ecNumber evidence="2">4.1.99.3</ecNumber>
    </recommendedName>
</protein>
<dbReference type="GO" id="GO:0071949">
    <property type="term" value="F:FAD binding"/>
    <property type="evidence" value="ECO:0007669"/>
    <property type="project" value="TreeGrafter"/>
</dbReference>
<dbReference type="Gene3D" id="1.25.40.80">
    <property type="match status" value="1"/>
</dbReference>
<dbReference type="RefSeq" id="WP_055727692.1">
    <property type="nucleotide sequence ID" value="NZ_LMAR01000031.1"/>
</dbReference>
<dbReference type="InterPro" id="IPR036134">
    <property type="entry name" value="Crypto/Photolyase_FAD-like_sf"/>
</dbReference>
<evidence type="ECO:0000256" key="3">
    <source>
        <dbReference type="ARBA" id="ARBA00014046"/>
    </source>
</evidence>
<feature type="site" description="Electron transfer via tryptophanyl radical" evidence="9">
    <location>
        <position position="377"/>
    </location>
</feature>
<dbReference type="GO" id="GO:0003677">
    <property type="term" value="F:DNA binding"/>
    <property type="evidence" value="ECO:0007669"/>
    <property type="project" value="TreeGrafter"/>
</dbReference>
<dbReference type="SUPFAM" id="SSF52425">
    <property type="entry name" value="Cryptochrome/photolyase, N-terminal domain"/>
    <property type="match status" value="1"/>
</dbReference>
<keyword evidence="6 10" id="KW-0157">Chromophore</keyword>
<keyword evidence="5 8" id="KW-0274">FAD</keyword>
<feature type="binding site" evidence="8">
    <location>
        <begin position="251"/>
        <end position="255"/>
    </location>
    <ligand>
        <name>FAD</name>
        <dbReference type="ChEBI" id="CHEBI:57692"/>
    </ligand>
</feature>
<dbReference type="InterPro" id="IPR006050">
    <property type="entry name" value="DNA_photolyase_N"/>
</dbReference>
<dbReference type="PRINTS" id="PR00147">
    <property type="entry name" value="DNAPHOTLYASE"/>
</dbReference>
<dbReference type="Pfam" id="PF00875">
    <property type="entry name" value="DNA_photolyase"/>
    <property type="match status" value="1"/>
</dbReference>
<comment type="catalytic activity">
    <reaction evidence="7">
        <text>cyclobutadipyrimidine (in DNA) = 2 pyrimidine residues (in DNA).</text>
        <dbReference type="EC" id="4.1.99.3"/>
    </reaction>
</comment>
<evidence type="ECO:0000256" key="9">
    <source>
        <dbReference type="PIRSR" id="PIRSR602081-2"/>
    </source>
</evidence>
<dbReference type="InterPro" id="IPR036155">
    <property type="entry name" value="Crypto/Photolyase_N_sf"/>
</dbReference>
<comment type="cofactor">
    <cofactor evidence="8">
        <name>FAD</name>
        <dbReference type="ChEBI" id="CHEBI:57692"/>
    </cofactor>
    <text evidence="8">Binds 1 FAD per subunit.</text>
</comment>
<evidence type="ECO:0000313" key="12">
    <source>
        <dbReference type="EMBL" id="KQK31022.1"/>
    </source>
</evidence>
<evidence type="ECO:0000256" key="4">
    <source>
        <dbReference type="ARBA" id="ARBA00022630"/>
    </source>
</evidence>
<feature type="binding site" evidence="8">
    <location>
        <position position="290"/>
    </location>
    <ligand>
        <name>FAD</name>
        <dbReference type="ChEBI" id="CHEBI:57692"/>
    </ligand>
</feature>
<dbReference type="PANTHER" id="PTHR11455:SF9">
    <property type="entry name" value="CRYPTOCHROME CIRCADIAN CLOCK 5 ISOFORM X1"/>
    <property type="match status" value="1"/>
</dbReference>
<feature type="domain" description="Photolyase/cryptochrome alpha/beta" evidence="11">
    <location>
        <begin position="12"/>
        <end position="141"/>
    </location>
</feature>
<evidence type="ECO:0000256" key="5">
    <source>
        <dbReference type="ARBA" id="ARBA00022827"/>
    </source>
</evidence>
<dbReference type="AlphaFoldDB" id="A0A0Q3PMK5"/>
<dbReference type="GO" id="GO:0009416">
    <property type="term" value="P:response to light stimulus"/>
    <property type="evidence" value="ECO:0007669"/>
    <property type="project" value="TreeGrafter"/>
</dbReference>
<dbReference type="InterPro" id="IPR014729">
    <property type="entry name" value="Rossmann-like_a/b/a_fold"/>
</dbReference>
<evidence type="ECO:0000259" key="11">
    <source>
        <dbReference type="PROSITE" id="PS51645"/>
    </source>
</evidence>
<dbReference type="Gene3D" id="1.10.579.10">
    <property type="entry name" value="DNA Cyclobutane Dipyrimidine Photolyase, subunit A, domain 3"/>
    <property type="match status" value="1"/>
</dbReference>
<comment type="caution">
    <text evidence="12">The sequence shown here is derived from an EMBL/GenBank/DDBJ whole genome shotgun (WGS) entry which is preliminary data.</text>
</comment>
<dbReference type="InterPro" id="IPR018394">
    <property type="entry name" value="DNA_photolyase_1_CS_C"/>
</dbReference>